<keyword evidence="1" id="KW-0812">Transmembrane</keyword>
<reference evidence="2 3" key="1">
    <citation type="submission" date="2019-02" db="EMBL/GenBank/DDBJ databases">
        <title>Deep-cultivation of Planctomycetes and their phenomic and genomic characterization uncovers novel biology.</title>
        <authorList>
            <person name="Wiegand S."/>
            <person name="Jogler M."/>
            <person name="Boedeker C."/>
            <person name="Pinto D."/>
            <person name="Vollmers J."/>
            <person name="Rivas-Marin E."/>
            <person name="Kohn T."/>
            <person name="Peeters S.H."/>
            <person name="Heuer A."/>
            <person name="Rast P."/>
            <person name="Oberbeckmann S."/>
            <person name="Bunk B."/>
            <person name="Jeske O."/>
            <person name="Meyerdierks A."/>
            <person name="Storesund J.E."/>
            <person name="Kallscheuer N."/>
            <person name="Luecker S."/>
            <person name="Lage O.M."/>
            <person name="Pohl T."/>
            <person name="Merkel B.J."/>
            <person name="Hornburger P."/>
            <person name="Mueller R.-W."/>
            <person name="Bruemmer F."/>
            <person name="Labrenz M."/>
            <person name="Spormann A.M."/>
            <person name="Op den Camp H."/>
            <person name="Overmann J."/>
            <person name="Amann R."/>
            <person name="Jetten M.S.M."/>
            <person name="Mascher T."/>
            <person name="Medema M.H."/>
            <person name="Devos D.P."/>
            <person name="Kaster A.-K."/>
            <person name="Ovreas L."/>
            <person name="Rohde M."/>
            <person name="Galperin M.Y."/>
            <person name="Jogler C."/>
        </authorList>
    </citation>
    <scope>NUCLEOTIDE SEQUENCE [LARGE SCALE GENOMIC DNA]</scope>
    <source>
        <strain evidence="2 3">K22_7</strain>
    </source>
</reference>
<keyword evidence="3" id="KW-1185">Reference proteome</keyword>
<feature type="transmembrane region" description="Helical" evidence="1">
    <location>
        <begin position="223"/>
        <end position="244"/>
    </location>
</feature>
<evidence type="ECO:0000313" key="3">
    <source>
        <dbReference type="Proteomes" id="UP000318538"/>
    </source>
</evidence>
<keyword evidence="1" id="KW-1133">Transmembrane helix</keyword>
<dbReference type="KEGG" id="rlc:K227x_04130"/>
<evidence type="ECO:0000313" key="2">
    <source>
        <dbReference type="EMBL" id="QDT02042.1"/>
    </source>
</evidence>
<name>A0A517N4I1_9BACT</name>
<dbReference type="AlphaFoldDB" id="A0A517N4I1"/>
<protein>
    <submittedName>
        <fullName evidence="2">Uncharacterized protein</fullName>
    </submittedName>
</protein>
<gene>
    <name evidence="2" type="ORF">K227x_04130</name>
</gene>
<organism evidence="2 3">
    <name type="scientific">Rubripirellula lacrimiformis</name>
    <dbReference type="NCBI Taxonomy" id="1930273"/>
    <lineage>
        <taxon>Bacteria</taxon>
        <taxon>Pseudomonadati</taxon>
        <taxon>Planctomycetota</taxon>
        <taxon>Planctomycetia</taxon>
        <taxon>Pirellulales</taxon>
        <taxon>Pirellulaceae</taxon>
        <taxon>Rubripirellula</taxon>
    </lineage>
</organism>
<dbReference type="Proteomes" id="UP000318538">
    <property type="component" value="Chromosome"/>
</dbReference>
<accession>A0A517N4I1</accession>
<sequence length="345" mass="39753">MSHLFQAVLALVGGMGLSQLLVAWAPAIDRGEAVQMPVYAQFLLATLSIWIIFHSVYWPLFDRYSLFGVLRQRLAPQMSRRFGDSNMPAWIFPPVRIIQARVMLAVLGTLVFLLQTFDPFDIEIAAMMIAVFSVVGLWMAYQLWRGLREVAEQVAAEEGDCLAWWQMDEELSQRCRSFFHHEIAVRLGKFIAAPVLIISLIGWLASLYHWYEGVLAWHQFGMRLMITAMGVGGIGFMVWAVWSFPNLWVLQQRFLGALFLKDRFCVAGYSVPMSFLHSRRFVRTETKDGQTDLWITIVSVSTRQFRHHNNHPFFSPEMISRRNYLIPVPPAQQAYIQKIKSAYQL</sequence>
<dbReference type="OrthoDB" id="9848457at2"/>
<feature type="transmembrane region" description="Helical" evidence="1">
    <location>
        <begin position="122"/>
        <end position="141"/>
    </location>
</feature>
<dbReference type="EMBL" id="CP036525">
    <property type="protein sequence ID" value="QDT02042.1"/>
    <property type="molecule type" value="Genomic_DNA"/>
</dbReference>
<feature type="transmembrane region" description="Helical" evidence="1">
    <location>
        <begin position="190"/>
        <end position="211"/>
    </location>
</feature>
<feature type="transmembrane region" description="Helical" evidence="1">
    <location>
        <begin position="97"/>
        <end position="116"/>
    </location>
</feature>
<evidence type="ECO:0000256" key="1">
    <source>
        <dbReference type="SAM" id="Phobius"/>
    </source>
</evidence>
<keyword evidence="1" id="KW-0472">Membrane</keyword>
<proteinExistence type="predicted"/>
<dbReference type="RefSeq" id="WP_145167820.1">
    <property type="nucleotide sequence ID" value="NZ_CP036525.1"/>
</dbReference>
<feature type="transmembrane region" description="Helical" evidence="1">
    <location>
        <begin position="39"/>
        <end position="61"/>
    </location>
</feature>